<evidence type="ECO:0000256" key="4">
    <source>
        <dbReference type="ARBA" id="ARBA00040194"/>
    </source>
</evidence>
<dbReference type="PANTHER" id="PTHR41286:SF1">
    <property type="entry name" value="HNH NUCLEASE YAJD-RELATED"/>
    <property type="match status" value="1"/>
</dbReference>
<dbReference type="PANTHER" id="PTHR41286">
    <property type="entry name" value="HNH NUCLEASE YAJD-RELATED"/>
    <property type="match status" value="1"/>
</dbReference>
<evidence type="ECO:0000313" key="7">
    <source>
        <dbReference type="EMBL" id="RWR18811.1"/>
    </source>
</evidence>
<dbReference type="GO" id="GO:0008270">
    <property type="term" value="F:zinc ion binding"/>
    <property type="evidence" value="ECO:0007669"/>
    <property type="project" value="InterPro"/>
</dbReference>
<dbReference type="InterPro" id="IPR002711">
    <property type="entry name" value="HNH"/>
</dbReference>
<keyword evidence="7" id="KW-0255">Endonuclease</keyword>
<dbReference type="SMART" id="SM00507">
    <property type="entry name" value="HNHc"/>
    <property type="match status" value="1"/>
</dbReference>
<evidence type="ECO:0000256" key="1">
    <source>
        <dbReference type="ARBA" id="ARBA00022722"/>
    </source>
</evidence>
<gene>
    <name evidence="7" type="ORF">D2T30_15740</name>
</gene>
<dbReference type="GO" id="GO:0003676">
    <property type="term" value="F:nucleic acid binding"/>
    <property type="evidence" value="ECO:0007669"/>
    <property type="project" value="InterPro"/>
</dbReference>
<feature type="region of interest" description="Disordered" evidence="5">
    <location>
        <begin position="1"/>
        <end position="29"/>
    </location>
</feature>
<evidence type="ECO:0000313" key="8">
    <source>
        <dbReference type="Proteomes" id="UP000284476"/>
    </source>
</evidence>
<dbReference type="GO" id="GO:0005829">
    <property type="term" value="C:cytosol"/>
    <property type="evidence" value="ECO:0007669"/>
    <property type="project" value="TreeGrafter"/>
</dbReference>
<dbReference type="EMBL" id="SAUZ01000018">
    <property type="protein sequence ID" value="RWR18811.1"/>
    <property type="molecule type" value="Genomic_DNA"/>
</dbReference>
<accession>A0A443JEB5</accession>
<dbReference type="Gene3D" id="1.10.30.50">
    <property type="match status" value="1"/>
</dbReference>
<dbReference type="CDD" id="cd00085">
    <property type="entry name" value="HNHc"/>
    <property type="match status" value="1"/>
</dbReference>
<dbReference type="Pfam" id="PF01844">
    <property type="entry name" value="HNH"/>
    <property type="match status" value="1"/>
</dbReference>
<dbReference type="InterPro" id="IPR003615">
    <property type="entry name" value="HNH_nuc"/>
</dbReference>
<comment type="similarity">
    <text evidence="3">Belongs to the HNH nuclease family.</text>
</comment>
<dbReference type="GO" id="GO:0004519">
    <property type="term" value="F:endonuclease activity"/>
    <property type="evidence" value="ECO:0007669"/>
    <property type="project" value="UniProtKB-KW"/>
</dbReference>
<name>A0A443JEB5_9RHOB</name>
<evidence type="ECO:0000256" key="5">
    <source>
        <dbReference type="SAM" id="MobiDB-lite"/>
    </source>
</evidence>
<comment type="caution">
    <text evidence="7">The sequence shown here is derived from an EMBL/GenBank/DDBJ whole genome shotgun (WGS) entry which is preliminary data.</text>
</comment>
<keyword evidence="2" id="KW-0378">Hydrolase</keyword>
<reference evidence="7 8" key="1">
    <citation type="submission" date="2019-01" db="EMBL/GenBank/DDBJ databases">
        <title>Sinorhodobacter populi sp. nov. isolated from the symptomatic bark tissue of Populus euramericana canker.</title>
        <authorList>
            <person name="Xu G."/>
        </authorList>
    </citation>
    <scope>NUCLEOTIDE SEQUENCE [LARGE SCALE GENOMIC DNA]</scope>
    <source>
        <strain evidence="7 8">SK2B-1</strain>
    </source>
</reference>
<evidence type="ECO:0000256" key="2">
    <source>
        <dbReference type="ARBA" id="ARBA00022801"/>
    </source>
</evidence>
<keyword evidence="1" id="KW-0540">Nuclease</keyword>
<dbReference type="GO" id="GO:0016787">
    <property type="term" value="F:hydrolase activity"/>
    <property type="evidence" value="ECO:0007669"/>
    <property type="project" value="UniProtKB-KW"/>
</dbReference>
<protein>
    <recommendedName>
        <fullName evidence="4">Putative HNH nuclease YajD</fullName>
    </recommendedName>
</protein>
<proteinExistence type="inferred from homology"/>
<dbReference type="RefSeq" id="WP_128209662.1">
    <property type="nucleotide sequence ID" value="NZ_JBHRSO010000024.1"/>
</dbReference>
<dbReference type="AlphaFoldDB" id="A0A443JEB5"/>
<evidence type="ECO:0000256" key="3">
    <source>
        <dbReference type="ARBA" id="ARBA00038412"/>
    </source>
</evidence>
<organism evidence="7 8">
    <name type="scientific">Paenirhodobacter populi</name>
    <dbReference type="NCBI Taxonomy" id="2306993"/>
    <lineage>
        <taxon>Bacteria</taxon>
        <taxon>Pseudomonadati</taxon>
        <taxon>Pseudomonadota</taxon>
        <taxon>Alphaproteobacteria</taxon>
        <taxon>Rhodobacterales</taxon>
        <taxon>Rhodobacter group</taxon>
        <taxon>Paenirhodobacter</taxon>
    </lineage>
</organism>
<evidence type="ECO:0000259" key="6">
    <source>
        <dbReference type="SMART" id="SM00507"/>
    </source>
</evidence>
<dbReference type="Proteomes" id="UP000284476">
    <property type="component" value="Unassembled WGS sequence"/>
</dbReference>
<feature type="domain" description="HNH nuclease" evidence="6">
    <location>
        <begin position="49"/>
        <end position="105"/>
    </location>
</feature>
<sequence>MTRLRQIPSRFGSAPVRLGNAPRDERERSAQRIVRTPWRAWYKTARWKDLRWSVLEDARFTCAYCGRLEGNTFKLVADHKIPHRGDPALFWDRGNLQCLCKECHDRVKQAEERNGST</sequence>